<evidence type="ECO:0000256" key="6">
    <source>
        <dbReference type="ARBA" id="ARBA00023326"/>
    </source>
</evidence>
<accession>A0A6J4NGJ4</accession>
<dbReference type="InterPro" id="IPR001360">
    <property type="entry name" value="Glyco_hydro_1"/>
</dbReference>
<dbReference type="NCBIfam" id="TIGR03356">
    <property type="entry name" value="BGL"/>
    <property type="match status" value="1"/>
</dbReference>
<organism evidence="10">
    <name type="scientific">uncultured Pseudonocardia sp</name>
    <dbReference type="NCBI Taxonomy" id="211455"/>
    <lineage>
        <taxon>Bacteria</taxon>
        <taxon>Bacillati</taxon>
        <taxon>Actinomycetota</taxon>
        <taxon>Actinomycetes</taxon>
        <taxon>Pseudonocardiales</taxon>
        <taxon>Pseudonocardiaceae</taxon>
        <taxon>Pseudonocardia</taxon>
        <taxon>environmental samples</taxon>
    </lineage>
</organism>
<evidence type="ECO:0000256" key="3">
    <source>
        <dbReference type="ARBA" id="ARBA00023001"/>
    </source>
</evidence>
<dbReference type="PANTHER" id="PTHR10353:SF36">
    <property type="entry name" value="LP05116P"/>
    <property type="match status" value="1"/>
</dbReference>
<dbReference type="EC" id="3.2.1.21" evidence="9"/>
<keyword evidence="5 9" id="KW-0326">Glycosidase</keyword>
<dbReference type="EMBL" id="CADCUS010000073">
    <property type="protein sequence ID" value="CAA9384502.1"/>
    <property type="molecule type" value="Genomic_DNA"/>
</dbReference>
<feature type="binding site" evidence="8">
    <location>
        <position position="157"/>
    </location>
    <ligand>
        <name>substrate</name>
    </ligand>
</feature>
<dbReference type="InterPro" id="IPR017736">
    <property type="entry name" value="Glyco_hydro_1_beta-glucosidase"/>
</dbReference>
<protein>
    <recommendedName>
        <fullName evidence="9">Beta-glucosidase</fullName>
        <ecNumber evidence="9">3.2.1.21</ecNumber>
    </recommendedName>
</protein>
<feature type="binding site" evidence="8">
    <location>
        <position position="14"/>
    </location>
    <ligand>
        <name>substrate</name>
    </ligand>
</feature>
<feature type="binding site" evidence="8">
    <location>
        <position position="113"/>
    </location>
    <ligand>
        <name>substrate</name>
    </ligand>
</feature>
<name>A0A6J4NGJ4_9PSEU</name>
<dbReference type="Pfam" id="PF00232">
    <property type="entry name" value="Glyco_hydro_1"/>
    <property type="match status" value="1"/>
</dbReference>
<keyword evidence="3" id="KW-0136">Cellulose degradation</keyword>
<keyword evidence="4" id="KW-0119">Carbohydrate metabolism</keyword>
<feature type="active site" description="Proton donor" evidence="7">
    <location>
        <position position="158"/>
    </location>
</feature>
<dbReference type="GO" id="GO:0030245">
    <property type="term" value="P:cellulose catabolic process"/>
    <property type="evidence" value="ECO:0007669"/>
    <property type="project" value="UniProtKB-KW"/>
</dbReference>
<dbReference type="PANTHER" id="PTHR10353">
    <property type="entry name" value="GLYCOSYL HYDROLASE"/>
    <property type="match status" value="1"/>
</dbReference>
<feature type="binding site" evidence="8">
    <location>
        <position position="387"/>
    </location>
    <ligand>
        <name>substrate</name>
    </ligand>
</feature>
<keyword evidence="6" id="KW-0624">Polysaccharide degradation</keyword>
<keyword evidence="2 9" id="KW-0378">Hydrolase</keyword>
<evidence type="ECO:0000256" key="2">
    <source>
        <dbReference type="ARBA" id="ARBA00022801"/>
    </source>
</evidence>
<reference evidence="10" key="1">
    <citation type="submission" date="2020-02" db="EMBL/GenBank/DDBJ databases">
        <authorList>
            <person name="Meier V. D."/>
        </authorList>
    </citation>
    <scope>NUCLEOTIDE SEQUENCE</scope>
    <source>
        <strain evidence="10">AVDCRST_MAG66</strain>
    </source>
</reference>
<evidence type="ECO:0000256" key="8">
    <source>
        <dbReference type="PIRSR" id="PIRSR617736-2"/>
    </source>
</evidence>
<dbReference type="AlphaFoldDB" id="A0A6J4NGJ4"/>
<feature type="binding site" evidence="8">
    <location>
        <position position="274"/>
    </location>
    <ligand>
        <name>substrate</name>
    </ligand>
</feature>
<evidence type="ECO:0000256" key="5">
    <source>
        <dbReference type="ARBA" id="ARBA00023295"/>
    </source>
</evidence>
<dbReference type="GO" id="GO:0008422">
    <property type="term" value="F:beta-glucosidase activity"/>
    <property type="evidence" value="ECO:0007669"/>
    <property type="project" value="UniProtKB-EC"/>
</dbReference>
<dbReference type="GO" id="GO:0005829">
    <property type="term" value="C:cytosol"/>
    <property type="evidence" value="ECO:0007669"/>
    <property type="project" value="TreeGrafter"/>
</dbReference>
<proteinExistence type="inferred from homology"/>
<feature type="active site" description="Nucleophile" evidence="7">
    <location>
        <position position="339"/>
    </location>
</feature>
<evidence type="ECO:0000256" key="4">
    <source>
        <dbReference type="ARBA" id="ARBA00023277"/>
    </source>
</evidence>
<comment type="similarity">
    <text evidence="1 9">Belongs to the glycosyl hydrolase 1 family.</text>
</comment>
<dbReference type="SUPFAM" id="SSF51445">
    <property type="entry name" value="(Trans)glycosidases"/>
    <property type="match status" value="1"/>
</dbReference>
<dbReference type="Gene3D" id="3.20.20.80">
    <property type="entry name" value="Glycosidases"/>
    <property type="match status" value="1"/>
</dbReference>
<sequence length="433" mass="46103">MERLQIGAATAAYQVEGAGGGRGPSIWDAFAAVPGNVLDGSNGDVACDSYHRWPEDVDLLTGLGADAYRFSLSWPRVQPGGSGPASAEGLDHYERLVDALLARGITPMPTLYHWDLPQPLQDAGGWPARDTALRFADYAAAVHDRLGDRVTRYATVNEPWCSAFLGHGSGVHAPGVRDAAAAFRAAHHLLLGHALGARAMPGAQVGIVCNLYPVLPEAPEFEGAARVVDGIQNGLWLDALAHGRYPDAVPAADGHADDLALVRGSAAWFGVNYYTTLRVGPPKPDSAADQAAYPGAGEIGLHPRGPLTTMGWEVVPDGLEQVLRRAADALPGVPLWVTENGAACPDTARAADGSVDDQDRIAYLRDHLAAVERARAAGAPVEGYLAWTLLDNYEWAYGYTRTFGIVEVDRATQDRRPKASYRWLADHIAASRG</sequence>
<evidence type="ECO:0000256" key="7">
    <source>
        <dbReference type="PIRSR" id="PIRSR617736-1"/>
    </source>
</evidence>
<dbReference type="InterPro" id="IPR017853">
    <property type="entry name" value="GH"/>
</dbReference>
<gene>
    <name evidence="10" type="ORF">AVDCRST_MAG66-528</name>
</gene>
<comment type="catalytic activity">
    <reaction evidence="9">
        <text>Hydrolysis of terminal, non-reducing beta-D-glucosyl residues with release of beta-D-glucose.</text>
        <dbReference type="EC" id="3.2.1.21"/>
    </reaction>
</comment>
<evidence type="ECO:0000256" key="9">
    <source>
        <dbReference type="RuleBase" id="RU361175"/>
    </source>
</evidence>
<dbReference type="PRINTS" id="PR00131">
    <property type="entry name" value="GLHYDRLASE1"/>
</dbReference>
<evidence type="ECO:0000256" key="1">
    <source>
        <dbReference type="ARBA" id="ARBA00010838"/>
    </source>
</evidence>
<feature type="binding site" evidence="8">
    <location>
        <begin position="394"/>
        <end position="395"/>
    </location>
    <ligand>
        <name>substrate</name>
    </ligand>
</feature>
<evidence type="ECO:0000313" key="10">
    <source>
        <dbReference type="EMBL" id="CAA9384502.1"/>
    </source>
</evidence>